<accession>A0AAE0WLY6</accession>
<feature type="region of interest" description="Disordered" evidence="1">
    <location>
        <begin position="339"/>
        <end position="364"/>
    </location>
</feature>
<keyword evidence="3" id="KW-1185">Reference proteome</keyword>
<gene>
    <name evidence="2" type="ORF">LTR78_006021</name>
</gene>
<dbReference type="EMBL" id="JAUTXT010000021">
    <property type="protein sequence ID" value="KAK3674174.1"/>
    <property type="molecule type" value="Genomic_DNA"/>
</dbReference>
<dbReference type="PANTHER" id="PTHR35179:SF2">
    <property type="entry name" value="START DOMAIN-CONTAINING PROTEIN"/>
    <property type="match status" value="1"/>
</dbReference>
<dbReference type="Proteomes" id="UP001274830">
    <property type="component" value="Unassembled WGS sequence"/>
</dbReference>
<sequence length="382" mass="42299">MSDTPAPDPDFVGIQDFKVVASYGYPNEQQDARCFPIMVPGMPRVWQPPRVPPALRGSTGYCTYGDQAAPNQSPLDPALCAVLTMQPQHDFKDLDIITDRSQRKGLMGMSTGESLSWTWDVEIVGNTVLIMRAEHKPKKLIDHFIGCRPDFEAKYFRYKRRAESLTDTSSPRGERSVLLQIGNFETVGVNADGKMMPIDRVLEYYLKRGNDTVFYTDKKPELWLSQTANFVWANPSSVLRGESLPWEEFQDVVEGRAITKYEDVLSDVTDWQEKNQGIIRGLVASIKSLIECVRAGQETMGGARFVLHHDRAVDGFVCEVAAEGQAPGLPEEVRDRMINGGDSLPAAIAPQAGDSTPSTDPVWSQSGAAALKKRLLKSKSAS</sequence>
<dbReference type="PANTHER" id="PTHR35179">
    <property type="entry name" value="PROTEIN CBG02620"/>
    <property type="match status" value="1"/>
</dbReference>
<proteinExistence type="predicted"/>
<organism evidence="2 3">
    <name type="scientific">Recurvomyces mirabilis</name>
    <dbReference type="NCBI Taxonomy" id="574656"/>
    <lineage>
        <taxon>Eukaryota</taxon>
        <taxon>Fungi</taxon>
        <taxon>Dikarya</taxon>
        <taxon>Ascomycota</taxon>
        <taxon>Pezizomycotina</taxon>
        <taxon>Dothideomycetes</taxon>
        <taxon>Dothideomycetidae</taxon>
        <taxon>Mycosphaerellales</taxon>
        <taxon>Teratosphaeriaceae</taxon>
        <taxon>Recurvomyces</taxon>
    </lineage>
</organism>
<evidence type="ECO:0000313" key="2">
    <source>
        <dbReference type="EMBL" id="KAK3674174.1"/>
    </source>
</evidence>
<feature type="compositionally biased region" description="Polar residues" evidence="1">
    <location>
        <begin position="353"/>
        <end position="364"/>
    </location>
</feature>
<evidence type="ECO:0000256" key="1">
    <source>
        <dbReference type="SAM" id="MobiDB-lite"/>
    </source>
</evidence>
<reference evidence="2" key="1">
    <citation type="submission" date="2023-07" db="EMBL/GenBank/DDBJ databases">
        <title>Black Yeasts Isolated from many extreme environments.</title>
        <authorList>
            <person name="Coleine C."/>
            <person name="Stajich J.E."/>
            <person name="Selbmann L."/>
        </authorList>
    </citation>
    <scope>NUCLEOTIDE SEQUENCE</scope>
    <source>
        <strain evidence="2">CCFEE 5485</strain>
    </source>
</reference>
<name>A0AAE0WLY6_9PEZI</name>
<protein>
    <submittedName>
        <fullName evidence="2">Uncharacterized protein</fullName>
    </submittedName>
</protein>
<evidence type="ECO:0000313" key="3">
    <source>
        <dbReference type="Proteomes" id="UP001274830"/>
    </source>
</evidence>
<dbReference type="AlphaFoldDB" id="A0AAE0WLY6"/>
<comment type="caution">
    <text evidence="2">The sequence shown here is derived from an EMBL/GenBank/DDBJ whole genome shotgun (WGS) entry which is preliminary data.</text>
</comment>